<sequence>MGNVDYAYPSTNVENSPHRVEIPPAQPFIKTLKSSLKETFFPDDPLRPFKNQPASRKFILGFQYFFPILEWAPRYTLDFLKSDLISGITIASLAIPQGISYAKLANLPPILGLYSSFVPPLIYAMMGSSRDLAVGTVAVASLLTASMLGAEVNAAENPTLYLHLAFTATFFAGVFQASLGLLRLGFIVDFLSHATIVGFMAGAATVVCLQQLKGILGLNHFTNGTDFVSVMRSVFSQTHEWRWESGVLGCLFLFFLLTTKYFSKKKPKFFWISAMAPLTSVILGSVLVYLTHAEKHGVQVIGNLKKGINPLSFGDLVFVSPYLTTAFKTGVITGIIALAEGIAVGRSFSMFKNYHIDGNKEMIAIGMMNIAGSCTSCYLTTGPFSRSAVNYNAGCKTAMSNVIMAIAMMFTLLFLTPLFHYTPLVVLSAIIIAAMLGLIDYEAAIHLWKVDKFDFVVCMSAYIGVVFSSVQNGLVLAVAISVMRVLLFVARPRTFILGNLPNSMEYRNVDQYQSASNIPGILILEIDAPIYFANTNYLRERITRWINDEEDRIKSAGESSLQYVILDMSAVANIDTSGISMLDEVKKLVDRRGLQLALANPGGEVMKKMNKSELIEKIGQQWIYLTVAEAVAACKFMLHTTKPNPIKDQEPGAWNNHFFSSGIIRALPSMAPPKKSKKSKKDRKLRKSKSVVVPVEAKAVDSDWWDSFWQKNSSTPAGSSVSNDEEEGFKFFFRVSKKTFDYICSLVREDLVSRPPSGLINIEGRLLSVEKQVAIAMRRLASGESQVSVGAAFGVGQSTVSQVTWRFIEALEERAKHHLKWPDLNRIEEIKSEFEASFGLPNCCGAIDGTHIIMTLPTVQTSDDWCDPEENYSMLLQGIVDHEMRFLDIVTGWPGGMTVSRLLKCSGFYKLCEGGQRLNGNARSLSGGVEIREYLVGGVGYPLLPWLITPFESNAGTASISSFNATHEAARSLAVRAFSQLKGTWRILSKVMWRPDKRKLPSIILVCCLLHNIIVDSGDILDPDVALSGHHDSGYGEQCCKQVDPLGRTMRDNLIKHWERGKQTGAPK</sequence>
<evidence type="ECO:0000256" key="6">
    <source>
        <dbReference type="ARBA" id="ARBA00022723"/>
    </source>
</evidence>
<reference evidence="12 13" key="3">
    <citation type="submission" date="2019-11" db="EMBL/GenBank/DDBJ databases">
        <title>A de novo genome assembly of a pear dwarfing rootstock.</title>
        <authorList>
            <person name="Wang F."/>
            <person name="Wang J."/>
            <person name="Li S."/>
            <person name="Zhang Y."/>
            <person name="Fang M."/>
            <person name="Ma L."/>
            <person name="Zhao Y."/>
            <person name="Jiang S."/>
        </authorList>
    </citation>
    <scope>NUCLEOTIDE SEQUENCE [LARGE SCALE GENOMIC DNA]</scope>
    <source>
        <strain evidence="12">S2</strain>
        <tissue evidence="12">Leaf</tissue>
    </source>
</reference>
<evidence type="ECO:0000256" key="5">
    <source>
        <dbReference type="ARBA" id="ARBA00022692"/>
    </source>
</evidence>
<comment type="subcellular location">
    <subcellularLocation>
        <location evidence="2">Membrane</location>
        <topology evidence="2">Multi-pass membrane protein</topology>
    </subcellularLocation>
</comment>
<reference evidence="12 13" key="1">
    <citation type="submission" date="2019-09" db="EMBL/GenBank/DDBJ databases">
        <authorList>
            <person name="Ou C."/>
        </authorList>
    </citation>
    <scope>NUCLEOTIDE SEQUENCE [LARGE SCALE GENOMIC DNA]</scope>
    <source>
        <strain evidence="12">S2</strain>
        <tissue evidence="12">Leaf</tissue>
    </source>
</reference>
<protein>
    <submittedName>
        <fullName evidence="12">Sulfate transporter 3.1-like</fullName>
    </submittedName>
</protein>
<dbReference type="PROSITE" id="PS50801">
    <property type="entry name" value="STAS"/>
    <property type="match status" value="1"/>
</dbReference>
<feature type="transmembrane region" description="Helical" evidence="10">
    <location>
        <begin position="161"/>
        <end position="182"/>
    </location>
</feature>
<dbReference type="Pfam" id="PF01740">
    <property type="entry name" value="STAS"/>
    <property type="match status" value="1"/>
</dbReference>
<comment type="similarity">
    <text evidence="3">Belongs to the SLC26A/SulP transporter (TC 2.A.53) family.</text>
</comment>
<dbReference type="OrthoDB" id="427213at2759"/>
<comment type="cofactor">
    <cofactor evidence="1">
        <name>a divalent metal cation</name>
        <dbReference type="ChEBI" id="CHEBI:60240"/>
    </cofactor>
</comment>
<keyword evidence="8 10" id="KW-0472">Membrane</keyword>
<dbReference type="NCBIfam" id="TIGR00815">
    <property type="entry name" value="sulP"/>
    <property type="match status" value="1"/>
</dbReference>
<dbReference type="EMBL" id="SMOL01000559">
    <property type="protein sequence ID" value="KAB2605360.1"/>
    <property type="molecule type" value="Genomic_DNA"/>
</dbReference>
<keyword evidence="7 10" id="KW-1133">Transmembrane helix</keyword>
<dbReference type="PANTHER" id="PTHR11814">
    <property type="entry name" value="SULFATE TRANSPORTER"/>
    <property type="match status" value="1"/>
</dbReference>
<evidence type="ECO:0000313" key="12">
    <source>
        <dbReference type="EMBL" id="KAB2605360.1"/>
    </source>
</evidence>
<feature type="transmembrane region" description="Helical" evidence="10">
    <location>
        <begin position="401"/>
        <end position="419"/>
    </location>
</feature>
<keyword evidence="6" id="KW-0479">Metal-binding</keyword>
<feature type="transmembrane region" description="Helical" evidence="10">
    <location>
        <begin position="424"/>
        <end position="441"/>
    </location>
</feature>
<feature type="transmembrane region" description="Helical" evidence="10">
    <location>
        <begin position="461"/>
        <end position="487"/>
    </location>
</feature>
<dbReference type="InterPro" id="IPR002645">
    <property type="entry name" value="STAS_dom"/>
</dbReference>
<gene>
    <name evidence="12" type="ORF">D8674_005077</name>
</gene>
<proteinExistence type="inferred from homology"/>
<evidence type="ECO:0000259" key="11">
    <source>
        <dbReference type="PROSITE" id="PS50801"/>
    </source>
</evidence>
<dbReference type="InterPro" id="IPR018045">
    <property type="entry name" value="S04_transporter_CS"/>
</dbReference>
<evidence type="ECO:0000256" key="2">
    <source>
        <dbReference type="ARBA" id="ARBA00004141"/>
    </source>
</evidence>
<keyword evidence="5 10" id="KW-0812">Transmembrane</keyword>
<dbReference type="GO" id="GO:0008271">
    <property type="term" value="F:secondary active sulfate transmembrane transporter activity"/>
    <property type="evidence" value="ECO:0007669"/>
    <property type="project" value="InterPro"/>
</dbReference>
<keyword evidence="4" id="KW-0813">Transport</keyword>
<evidence type="ECO:0000256" key="10">
    <source>
        <dbReference type="SAM" id="Phobius"/>
    </source>
</evidence>
<dbReference type="Gene3D" id="3.30.750.24">
    <property type="entry name" value="STAS domain"/>
    <property type="match status" value="1"/>
</dbReference>
<accession>A0A5N5FVF6</accession>
<feature type="transmembrane region" description="Helical" evidence="10">
    <location>
        <begin position="269"/>
        <end position="290"/>
    </location>
</feature>
<feature type="region of interest" description="Disordered" evidence="9">
    <location>
        <begin position="669"/>
        <end position="688"/>
    </location>
</feature>
<feature type="transmembrane region" description="Helical" evidence="10">
    <location>
        <begin position="194"/>
        <end position="212"/>
    </location>
</feature>
<feature type="transmembrane region" description="Helical" evidence="10">
    <location>
        <begin position="322"/>
        <end position="343"/>
    </location>
</feature>
<dbReference type="Pfam" id="PF13359">
    <property type="entry name" value="DDE_Tnp_4"/>
    <property type="match status" value="1"/>
</dbReference>
<name>A0A5N5FVF6_9ROSA</name>
<dbReference type="InterPro" id="IPR036513">
    <property type="entry name" value="STAS_dom_sf"/>
</dbReference>
<comment type="caution">
    <text evidence="12">The sequence shown here is derived from an EMBL/GenBank/DDBJ whole genome shotgun (WGS) entry which is preliminary data.</text>
</comment>
<dbReference type="Proteomes" id="UP000327157">
    <property type="component" value="Chromosome 11"/>
</dbReference>
<dbReference type="CDD" id="cd07042">
    <property type="entry name" value="STAS_SulP_like_sulfate_transporter"/>
    <property type="match status" value="1"/>
</dbReference>
<dbReference type="Pfam" id="PF00916">
    <property type="entry name" value="Sulfate_transp"/>
    <property type="match status" value="1"/>
</dbReference>
<dbReference type="GO" id="GO:0046872">
    <property type="term" value="F:metal ion binding"/>
    <property type="evidence" value="ECO:0007669"/>
    <property type="project" value="UniProtKB-KW"/>
</dbReference>
<dbReference type="AlphaFoldDB" id="A0A5N5FVF6"/>
<dbReference type="PROSITE" id="PS01130">
    <property type="entry name" value="SLC26A"/>
    <property type="match status" value="1"/>
</dbReference>
<reference evidence="13" key="2">
    <citation type="submission" date="2019-10" db="EMBL/GenBank/DDBJ databases">
        <title>A de novo genome assembly of a pear dwarfing rootstock.</title>
        <authorList>
            <person name="Wang F."/>
            <person name="Wang J."/>
            <person name="Li S."/>
            <person name="Zhang Y."/>
            <person name="Fang M."/>
            <person name="Ma L."/>
            <person name="Zhao Y."/>
            <person name="Jiang S."/>
        </authorList>
    </citation>
    <scope>NUCLEOTIDE SEQUENCE [LARGE SCALE GENOMIC DNA]</scope>
</reference>
<dbReference type="InterPro" id="IPR001902">
    <property type="entry name" value="SLC26A/SulP_fam"/>
</dbReference>
<feature type="transmembrane region" description="Helical" evidence="10">
    <location>
        <begin position="241"/>
        <end position="257"/>
    </location>
</feature>
<evidence type="ECO:0000313" key="13">
    <source>
        <dbReference type="Proteomes" id="UP000327157"/>
    </source>
</evidence>
<dbReference type="SUPFAM" id="SSF52091">
    <property type="entry name" value="SpoIIaa-like"/>
    <property type="match status" value="1"/>
</dbReference>
<evidence type="ECO:0000256" key="4">
    <source>
        <dbReference type="ARBA" id="ARBA00022448"/>
    </source>
</evidence>
<organism evidence="12 13">
    <name type="scientific">Pyrus ussuriensis x Pyrus communis</name>
    <dbReference type="NCBI Taxonomy" id="2448454"/>
    <lineage>
        <taxon>Eukaryota</taxon>
        <taxon>Viridiplantae</taxon>
        <taxon>Streptophyta</taxon>
        <taxon>Embryophyta</taxon>
        <taxon>Tracheophyta</taxon>
        <taxon>Spermatophyta</taxon>
        <taxon>Magnoliopsida</taxon>
        <taxon>eudicotyledons</taxon>
        <taxon>Gunneridae</taxon>
        <taxon>Pentapetalae</taxon>
        <taxon>rosids</taxon>
        <taxon>fabids</taxon>
        <taxon>Rosales</taxon>
        <taxon>Rosaceae</taxon>
        <taxon>Amygdaloideae</taxon>
        <taxon>Maleae</taxon>
        <taxon>Pyrus</taxon>
    </lineage>
</organism>
<evidence type="ECO:0000256" key="3">
    <source>
        <dbReference type="ARBA" id="ARBA00008692"/>
    </source>
</evidence>
<dbReference type="InterPro" id="IPR011547">
    <property type="entry name" value="SLC26A/SulP_dom"/>
</dbReference>
<evidence type="ECO:0000256" key="7">
    <source>
        <dbReference type="ARBA" id="ARBA00022989"/>
    </source>
</evidence>
<dbReference type="FunFam" id="3.30.750.24:FF:000002">
    <property type="entry name" value="Sulfate transporter 31"/>
    <property type="match status" value="1"/>
</dbReference>
<feature type="compositionally biased region" description="Basic residues" evidence="9">
    <location>
        <begin position="674"/>
        <end position="688"/>
    </location>
</feature>
<evidence type="ECO:0000256" key="1">
    <source>
        <dbReference type="ARBA" id="ARBA00001968"/>
    </source>
</evidence>
<feature type="domain" description="STAS" evidence="11">
    <location>
        <begin position="511"/>
        <end position="634"/>
    </location>
</feature>
<dbReference type="GO" id="GO:0016020">
    <property type="term" value="C:membrane"/>
    <property type="evidence" value="ECO:0007669"/>
    <property type="project" value="UniProtKB-SubCell"/>
</dbReference>
<evidence type="ECO:0000256" key="8">
    <source>
        <dbReference type="ARBA" id="ARBA00023136"/>
    </source>
</evidence>
<feature type="transmembrane region" description="Helical" evidence="10">
    <location>
        <begin position="132"/>
        <end position="149"/>
    </location>
</feature>
<dbReference type="InterPro" id="IPR027806">
    <property type="entry name" value="HARBI1_dom"/>
</dbReference>
<keyword evidence="13" id="KW-1185">Reference proteome</keyword>
<evidence type="ECO:0000256" key="9">
    <source>
        <dbReference type="SAM" id="MobiDB-lite"/>
    </source>
</evidence>